<feature type="domain" description="Cyclin-like" evidence="7">
    <location>
        <begin position="258"/>
        <end position="338"/>
    </location>
</feature>
<dbReference type="InterPro" id="IPR036915">
    <property type="entry name" value="Cyclin-like_sf"/>
</dbReference>
<comment type="similarity">
    <text evidence="1">Belongs to the cyclin family. Cyclin AB subfamily.</text>
</comment>
<feature type="domain" description="Cyclin C-terminal" evidence="8">
    <location>
        <begin position="177"/>
        <end position="359"/>
    </location>
</feature>
<evidence type="ECO:0000313" key="10">
    <source>
        <dbReference type="Proteomes" id="UP001591681"/>
    </source>
</evidence>
<dbReference type="Pfam" id="PF02984">
    <property type="entry name" value="Cyclin_C"/>
    <property type="match status" value="1"/>
</dbReference>
<dbReference type="InterPro" id="IPR039361">
    <property type="entry name" value="Cyclin"/>
</dbReference>
<keyword evidence="4" id="KW-0131">Cell cycle</keyword>
<dbReference type="EMBL" id="JBHFQA010000010">
    <property type="protein sequence ID" value="KAL2092117.1"/>
    <property type="molecule type" value="Genomic_DNA"/>
</dbReference>
<dbReference type="SUPFAM" id="SSF47954">
    <property type="entry name" value="Cyclin-like"/>
    <property type="match status" value="2"/>
</dbReference>
<gene>
    <name evidence="9" type="ORF">ACEWY4_011915</name>
</gene>
<dbReference type="AlphaFoldDB" id="A0ABD1JYZ3"/>
<protein>
    <recommendedName>
        <fullName evidence="11">Cyclin O</fullName>
    </recommendedName>
</protein>
<dbReference type="FunFam" id="1.10.472.10:FF:000001">
    <property type="entry name" value="G2/mitotic-specific cyclin"/>
    <property type="match status" value="1"/>
</dbReference>
<evidence type="ECO:0000256" key="1">
    <source>
        <dbReference type="ARBA" id="ARBA00006955"/>
    </source>
</evidence>
<evidence type="ECO:0000256" key="6">
    <source>
        <dbReference type="SAM" id="MobiDB-lite"/>
    </source>
</evidence>
<keyword evidence="10" id="KW-1185">Reference proteome</keyword>
<proteinExistence type="inferred from homology"/>
<evidence type="ECO:0000259" key="7">
    <source>
        <dbReference type="SMART" id="SM00385"/>
    </source>
</evidence>
<comment type="caution">
    <text evidence="9">The sequence shown here is derived from an EMBL/GenBank/DDBJ whole genome shotgun (WGS) entry which is preliminary data.</text>
</comment>
<keyword evidence="3 5" id="KW-0195">Cyclin</keyword>
<keyword evidence="2" id="KW-0132">Cell division</keyword>
<evidence type="ECO:0000313" key="9">
    <source>
        <dbReference type="EMBL" id="KAL2092117.1"/>
    </source>
</evidence>
<dbReference type="InterPro" id="IPR004367">
    <property type="entry name" value="Cyclin_C-dom"/>
</dbReference>
<dbReference type="GO" id="GO:0051301">
    <property type="term" value="P:cell division"/>
    <property type="evidence" value="ECO:0007669"/>
    <property type="project" value="UniProtKB-KW"/>
</dbReference>
<dbReference type="SMART" id="SM00385">
    <property type="entry name" value="CYCLIN"/>
    <property type="match status" value="2"/>
</dbReference>
<evidence type="ECO:0000256" key="5">
    <source>
        <dbReference type="RuleBase" id="RU000383"/>
    </source>
</evidence>
<evidence type="ECO:0000256" key="2">
    <source>
        <dbReference type="ARBA" id="ARBA00022618"/>
    </source>
</evidence>
<reference evidence="9 10" key="1">
    <citation type="submission" date="2024-09" db="EMBL/GenBank/DDBJ databases">
        <title>A chromosome-level genome assembly of Gray's grenadier anchovy, Coilia grayii.</title>
        <authorList>
            <person name="Fu Z."/>
        </authorList>
    </citation>
    <scope>NUCLEOTIDE SEQUENCE [LARGE SCALE GENOMIC DNA]</scope>
    <source>
        <strain evidence="9">G4</strain>
        <tissue evidence="9">Muscle</tissue>
    </source>
</reference>
<evidence type="ECO:0008006" key="11">
    <source>
        <dbReference type="Google" id="ProtNLM"/>
    </source>
</evidence>
<evidence type="ECO:0000256" key="3">
    <source>
        <dbReference type="ARBA" id="ARBA00023127"/>
    </source>
</evidence>
<dbReference type="Pfam" id="PF00134">
    <property type="entry name" value="Cyclin_N"/>
    <property type="match status" value="1"/>
</dbReference>
<feature type="domain" description="Cyclin-like" evidence="7">
    <location>
        <begin position="84"/>
        <end position="168"/>
    </location>
</feature>
<sequence length="361" mass="40354">MSVLSDSGFEEDFHSPSPSSTLRLISRLQVDAEKYPLLADWQLHLDYDETCFTIQKHSEKQFLTRNCLAQQPQVNAEARCKLVSWLIAVHRHFKLSFESCCLAVNIMDRFLGTTAVASDCFQLLGVTSLLIASKQVEVCFPRIRQLLSLCSGAFSREQLCNLECLVLLRLGFRLAAPTLAFFLHHYVLMVCHSLRQDPSLYSRLPQEVSTNHDKTQDSLQDSLGQSQELSTNCQSSQDLSSHPGPQQSQTKESGDGTNNVQHLVLAERCRCLARRICELSLADYAFNHYPPSVTAQSAVRLALELLGVGHPPPQVCVPLEGPHLALWEVRDSERELVQGCTENLRLLVSLNQAALQALVDL</sequence>
<dbReference type="InterPro" id="IPR006671">
    <property type="entry name" value="Cyclin_N"/>
</dbReference>
<dbReference type="InterPro" id="IPR013763">
    <property type="entry name" value="Cyclin-like_dom"/>
</dbReference>
<dbReference type="PANTHER" id="PTHR10177">
    <property type="entry name" value="CYCLINS"/>
    <property type="match status" value="1"/>
</dbReference>
<feature type="region of interest" description="Disordered" evidence="6">
    <location>
        <begin position="233"/>
        <end position="257"/>
    </location>
</feature>
<dbReference type="Gene3D" id="1.10.472.10">
    <property type="entry name" value="Cyclin-like"/>
    <property type="match status" value="2"/>
</dbReference>
<evidence type="ECO:0000259" key="8">
    <source>
        <dbReference type="SMART" id="SM01332"/>
    </source>
</evidence>
<dbReference type="Proteomes" id="UP001591681">
    <property type="component" value="Unassembled WGS sequence"/>
</dbReference>
<evidence type="ECO:0000256" key="4">
    <source>
        <dbReference type="ARBA" id="ARBA00023306"/>
    </source>
</evidence>
<accession>A0ABD1JYZ3</accession>
<organism evidence="9 10">
    <name type="scientific">Coilia grayii</name>
    <name type="common">Gray's grenadier anchovy</name>
    <dbReference type="NCBI Taxonomy" id="363190"/>
    <lineage>
        <taxon>Eukaryota</taxon>
        <taxon>Metazoa</taxon>
        <taxon>Chordata</taxon>
        <taxon>Craniata</taxon>
        <taxon>Vertebrata</taxon>
        <taxon>Euteleostomi</taxon>
        <taxon>Actinopterygii</taxon>
        <taxon>Neopterygii</taxon>
        <taxon>Teleostei</taxon>
        <taxon>Clupei</taxon>
        <taxon>Clupeiformes</taxon>
        <taxon>Clupeoidei</taxon>
        <taxon>Engraulidae</taxon>
        <taxon>Coilinae</taxon>
        <taxon>Coilia</taxon>
    </lineage>
</organism>
<dbReference type="SMART" id="SM01332">
    <property type="entry name" value="Cyclin_C"/>
    <property type="match status" value="1"/>
</dbReference>
<name>A0ABD1JYZ3_9TELE</name>